<comment type="caution">
    <text evidence="2">The sequence shown here is derived from an EMBL/GenBank/DDBJ whole genome shotgun (WGS) entry which is preliminary data.</text>
</comment>
<evidence type="ECO:0000256" key="1">
    <source>
        <dbReference type="SAM" id="MobiDB-lite"/>
    </source>
</evidence>
<protein>
    <submittedName>
        <fullName evidence="2">(African queen) hypothetical protein</fullName>
    </submittedName>
</protein>
<evidence type="ECO:0000313" key="2">
    <source>
        <dbReference type="EMBL" id="CAG9575531.1"/>
    </source>
</evidence>
<name>A0A8J2R0P1_9NEOP</name>
<evidence type="ECO:0000313" key="3">
    <source>
        <dbReference type="Proteomes" id="UP000789524"/>
    </source>
</evidence>
<dbReference type="Proteomes" id="UP000789524">
    <property type="component" value="Unassembled WGS sequence"/>
</dbReference>
<proteinExistence type="predicted"/>
<sequence>MENSVAENEAQQSFKSPPRRRRSTFFERRDSLVVQPTSENIDRNVCRNINETEQKEHPELKRYYETLLGEKEQWKTEVNNRRNKYHDIKQQYQMAAKAPSRSRISYSALSNEDIEFLKAKVNISKVVDSQTKLHKSVKETLALYRRAMELDNVILNDCEDKVNKITKHILDNSTIEPIE</sequence>
<keyword evidence="3" id="KW-1185">Reference proteome</keyword>
<gene>
    <name evidence="2" type="ORF">DCHRY22_LOCUS11411</name>
</gene>
<dbReference type="OrthoDB" id="7427168at2759"/>
<feature type="region of interest" description="Disordered" evidence="1">
    <location>
        <begin position="1"/>
        <end position="29"/>
    </location>
</feature>
<dbReference type="AlphaFoldDB" id="A0A8J2R0P1"/>
<feature type="compositionally biased region" description="Polar residues" evidence="1">
    <location>
        <begin position="1"/>
        <end position="12"/>
    </location>
</feature>
<accession>A0A8J2R0P1</accession>
<reference evidence="2" key="1">
    <citation type="submission" date="2021-09" db="EMBL/GenBank/DDBJ databases">
        <authorList>
            <person name="Martin H S."/>
        </authorList>
    </citation>
    <scope>NUCLEOTIDE SEQUENCE</scope>
</reference>
<organism evidence="2 3">
    <name type="scientific">Danaus chrysippus</name>
    <name type="common">African queen</name>
    <dbReference type="NCBI Taxonomy" id="151541"/>
    <lineage>
        <taxon>Eukaryota</taxon>
        <taxon>Metazoa</taxon>
        <taxon>Ecdysozoa</taxon>
        <taxon>Arthropoda</taxon>
        <taxon>Hexapoda</taxon>
        <taxon>Insecta</taxon>
        <taxon>Pterygota</taxon>
        <taxon>Neoptera</taxon>
        <taxon>Endopterygota</taxon>
        <taxon>Lepidoptera</taxon>
        <taxon>Glossata</taxon>
        <taxon>Ditrysia</taxon>
        <taxon>Papilionoidea</taxon>
        <taxon>Nymphalidae</taxon>
        <taxon>Danainae</taxon>
        <taxon>Danaini</taxon>
        <taxon>Danaina</taxon>
        <taxon>Danaus</taxon>
        <taxon>Anosia</taxon>
    </lineage>
</organism>
<dbReference type="EMBL" id="CAKASE010000074">
    <property type="protein sequence ID" value="CAG9575531.1"/>
    <property type="molecule type" value="Genomic_DNA"/>
</dbReference>